<comment type="cofactor">
    <cofactor evidence="1 2">
        <name>Zn(2+)</name>
        <dbReference type="ChEBI" id="CHEBI:29105"/>
    </cofactor>
    <text evidence="1 2">Binds 1 zinc ion per subunit.</text>
</comment>
<keyword evidence="2" id="KW-0732">Signal</keyword>
<feature type="signal peptide" evidence="2">
    <location>
        <begin position="1"/>
        <end position="26"/>
    </location>
</feature>
<dbReference type="RefSeq" id="XP_016930944.3">
    <property type="nucleotide sequence ID" value="XM_017075455.4"/>
</dbReference>
<keyword evidence="1 2" id="KW-0482">Metalloprotease</keyword>
<proteinExistence type="predicted"/>
<feature type="domain" description="Peptidase M12A" evidence="3">
    <location>
        <begin position="50"/>
        <end position="256"/>
    </location>
</feature>
<gene>
    <name evidence="5" type="primary">LOC108010573</name>
</gene>
<keyword evidence="1 2" id="KW-0645">Protease</keyword>
<evidence type="ECO:0000313" key="4">
    <source>
        <dbReference type="Proteomes" id="UP001652628"/>
    </source>
</evidence>
<dbReference type="GeneID" id="108010573"/>
<keyword evidence="1 2" id="KW-0378">Hydrolase</keyword>
<feature type="binding site" evidence="1">
    <location>
        <position position="162"/>
    </location>
    <ligand>
        <name>Zn(2+)</name>
        <dbReference type="ChEBI" id="CHEBI:29105"/>
        <note>catalytic</note>
    </ligand>
</feature>
<dbReference type="InterPro" id="IPR001506">
    <property type="entry name" value="Peptidase_M12A"/>
</dbReference>
<dbReference type="InterPro" id="IPR006026">
    <property type="entry name" value="Peptidase_Metallo"/>
</dbReference>
<dbReference type="SUPFAM" id="SSF55486">
    <property type="entry name" value="Metalloproteases ('zincins'), catalytic domain"/>
    <property type="match status" value="1"/>
</dbReference>
<dbReference type="GO" id="GO:0004222">
    <property type="term" value="F:metalloendopeptidase activity"/>
    <property type="evidence" value="ECO:0007669"/>
    <property type="project" value="UniProtKB-UniRule"/>
</dbReference>
<dbReference type="GO" id="GO:0008270">
    <property type="term" value="F:zinc ion binding"/>
    <property type="evidence" value="ECO:0007669"/>
    <property type="project" value="UniProtKB-UniRule"/>
</dbReference>
<dbReference type="PRINTS" id="PR00480">
    <property type="entry name" value="ASTACIN"/>
</dbReference>
<evidence type="ECO:0000256" key="1">
    <source>
        <dbReference type="PROSITE-ProRule" id="PRU01211"/>
    </source>
</evidence>
<dbReference type="PANTHER" id="PTHR10127">
    <property type="entry name" value="DISCOIDIN, CUB, EGF, LAMININ , AND ZINC METALLOPROTEASE DOMAIN CONTAINING"/>
    <property type="match status" value="1"/>
</dbReference>
<dbReference type="Gene3D" id="3.40.390.10">
    <property type="entry name" value="Collagenase (Catalytic Domain)"/>
    <property type="match status" value="1"/>
</dbReference>
<sequence>MERLTTNMYYYSVLYLILVLITVGLAAPSERIETDPELTAGYIEGDMVPSGMSRNIWRNETYRWPNRVIYYHINSYIDEEHRNHIVSAIQKIESISCLTFKEATSDQKYYVNVTSEEGGCFSYIGYLNRVQQLNLENNEIGVGCFRLYTIVHEFLHALGFFHQQSAADRDEYVQIVEENITEGMEFNFDKYTEQTVNDFGEKYDYGSVMHYGPYAFSKNGERTIVVLEEGKEDAIGQRLELSETDIKKLNAMYKCPTV</sequence>
<keyword evidence="1 2" id="KW-0862">Zinc</keyword>
<reference evidence="4" key="1">
    <citation type="submission" date="2025-05" db="UniProtKB">
        <authorList>
            <consortium name="RefSeq"/>
        </authorList>
    </citation>
    <scope>NUCLEOTIDE SEQUENCE [LARGE SCALE GENOMIC DNA]</scope>
</reference>
<dbReference type="CDD" id="cd04280">
    <property type="entry name" value="ZnMc_astacin_like"/>
    <property type="match status" value="1"/>
</dbReference>
<comment type="caution">
    <text evidence="1">Lacks conserved residue(s) required for the propagation of feature annotation.</text>
</comment>
<name>A0AB39ZA38_DROSZ</name>
<dbReference type="AlphaFoldDB" id="A0AB39ZA38"/>
<protein>
    <recommendedName>
        <fullName evidence="2">Metalloendopeptidase</fullName>
        <ecNumber evidence="2">3.4.24.-</ecNumber>
    </recommendedName>
</protein>
<keyword evidence="1 2" id="KW-0479">Metal-binding</keyword>
<accession>A0AB39ZA38</accession>
<dbReference type="PANTHER" id="PTHR10127:SF814">
    <property type="entry name" value="MEPRIN A SUBUNIT BETA"/>
    <property type="match status" value="1"/>
</dbReference>
<dbReference type="EC" id="3.4.24.-" evidence="2"/>
<dbReference type="GO" id="GO:0006508">
    <property type="term" value="P:proteolysis"/>
    <property type="evidence" value="ECO:0007669"/>
    <property type="project" value="UniProtKB-KW"/>
</dbReference>
<dbReference type="SMART" id="SM00235">
    <property type="entry name" value="ZnMc"/>
    <property type="match status" value="1"/>
</dbReference>
<dbReference type="InterPro" id="IPR034035">
    <property type="entry name" value="Astacin-like_dom"/>
</dbReference>
<evidence type="ECO:0000313" key="5">
    <source>
        <dbReference type="RefSeq" id="XP_016930944.3"/>
    </source>
</evidence>
<dbReference type="InterPro" id="IPR024079">
    <property type="entry name" value="MetalloPept_cat_dom_sf"/>
</dbReference>
<keyword evidence="4" id="KW-1185">Reference proteome</keyword>
<organism evidence="4 5">
    <name type="scientific">Drosophila suzukii</name>
    <name type="common">Spotted-wing drosophila fruit fly</name>
    <dbReference type="NCBI Taxonomy" id="28584"/>
    <lineage>
        <taxon>Eukaryota</taxon>
        <taxon>Metazoa</taxon>
        <taxon>Ecdysozoa</taxon>
        <taxon>Arthropoda</taxon>
        <taxon>Hexapoda</taxon>
        <taxon>Insecta</taxon>
        <taxon>Pterygota</taxon>
        <taxon>Neoptera</taxon>
        <taxon>Endopterygota</taxon>
        <taxon>Diptera</taxon>
        <taxon>Brachycera</taxon>
        <taxon>Muscomorpha</taxon>
        <taxon>Ephydroidea</taxon>
        <taxon>Drosophilidae</taxon>
        <taxon>Drosophila</taxon>
        <taxon>Sophophora</taxon>
    </lineage>
</organism>
<reference evidence="5" key="2">
    <citation type="submission" date="2025-08" db="UniProtKB">
        <authorList>
            <consortium name="RefSeq"/>
        </authorList>
    </citation>
    <scope>IDENTIFICATION</scope>
</reference>
<dbReference type="Proteomes" id="UP001652628">
    <property type="component" value="Chromosome 2L"/>
</dbReference>
<evidence type="ECO:0000256" key="2">
    <source>
        <dbReference type="RuleBase" id="RU361183"/>
    </source>
</evidence>
<dbReference type="PROSITE" id="PS51864">
    <property type="entry name" value="ASTACIN"/>
    <property type="match status" value="1"/>
</dbReference>
<feature type="active site" evidence="1">
    <location>
        <position position="153"/>
    </location>
</feature>
<evidence type="ECO:0000259" key="3">
    <source>
        <dbReference type="PROSITE" id="PS51864"/>
    </source>
</evidence>
<feature type="binding site" evidence="1">
    <location>
        <position position="152"/>
    </location>
    <ligand>
        <name>Zn(2+)</name>
        <dbReference type="ChEBI" id="CHEBI:29105"/>
        <note>catalytic</note>
    </ligand>
</feature>
<feature type="binding site" evidence="1">
    <location>
        <position position="156"/>
    </location>
    <ligand>
        <name>Zn(2+)</name>
        <dbReference type="ChEBI" id="CHEBI:29105"/>
        <note>catalytic</note>
    </ligand>
</feature>
<dbReference type="Pfam" id="PF01400">
    <property type="entry name" value="Astacin"/>
    <property type="match status" value="1"/>
</dbReference>
<feature type="chain" id="PRO_5044957889" description="Metalloendopeptidase" evidence="2">
    <location>
        <begin position="27"/>
        <end position="258"/>
    </location>
</feature>